<evidence type="ECO:0000313" key="10">
    <source>
        <dbReference type="EMBL" id="KAJ8661440.1"/>
    </source>
</evidence>
<feature type="binding site" evidence="6">
    <location>
        <position position="954"/>
    </location>
    <ligand>
        <name>ATP</name>
        <dbReference type="ChEBI" id="CHEBI:30616"/>
    </ligand>
</feature>
<dbReference type="SUPFAM" id="SSF47769">
    <property type="entry name" value="SAM/Pointed domain"/>
    <property type="match status" value="1"/>
</dbReference>
<dbReference type="InterPro" id="IPR011009">
    <property type="entry name" value="Kinase-like_dom_sf"/>
</dbReference>
<organism evidence="10 11">
    <name type="scientific">Lichtheimia ornata</name>
    <dbReference type="NCBI Taxonomy" id="688661"/>
    <lineage>
        <taxon>Eukaryota</taxon>
        <taxon>Fungi</taxon>
        <taxon>Fungi incertae sedis</taxon>
        <taxon>Mucoromycota</taxon>
        <taxon>Mucoromycotina</taxon>
        <taxon>Mucoromycetes</taxon>
        <taxon>Mucorales</taxon>
        <taxon>Lichtheimiaceae</taxon>
        <taxon>Lichtheimia</taxon>
    </lineage>
</organism>
<keyword evidence="11" id="KW-1185">Reference proteome</keyword>
<dbReference type="GO" id="GO:0000196">
    <property type="term" value="P:cell integrity MAPK cascade"/>
    <property type="evidence" value="ECO:0007669"/>
    <property type="project" value="UniProtKB-ARBA"/>
</dbReference>
<dbReference type="InterPro" id="IPR013761">
    <property type="entry name" value="SAM/pointed_sf"/>
</dbReference>
<evidence type="ECO:0000256" key="3">
    <source>
        <dbReference type="ARBA" id="ARBA00022741"/>
    </source>
</evidence>
<evidence type="ECO:0000256" key="7">
    <source>
        <dbReference type="SAM" id="MobiDB-lite"/>
    </source>
</evidence>
<reference evidence="10 11" key="1">
    <citation type="submission" date="2023-03" db="EMBL/GenBank/DDBJ databases">
        <title>Genome sequence of Lichtheimia ornata CBS 291.66.</title>
        <authorList>
            <person name="Mohabir J.T."/>
            <person name="Shea T.P."/>
            <person name="Kurbessoian T."/>
            <person name="Berby B."/>
            <person name="Fontaine J."/>
            <person name="Livny J."/>
            <person name="Gnirke A."/>
            <person name="Stajich J.E."/>
            <person name="Cuomo C.A."/>
        </authorList>
    </citation>
    <scope>NUCLEOTIDE SEQUENCE [LARGE SCALE GENOMIC DNA]</scope>
    <source>
        <strain evidence="10">CBS 291.66</strain>
    </source>
</reference>
<evidence type="ECO:0000256" key="6">
    <source>
        <dbReference type="PROSITE-ProRule" id="PRU10141"/>
    </source>
</evidence>
<dbReference type="PROSITE" id="PS00108">
    <property type="entry name" value="PROTEIN_KINASE_ST"/>
    <property type="match status" value="1"/>
</dbReference>
<dbReference type="FunFam" id="3.30.200.20:FF:000387">
    <property type="entry name" value="Serine/threonine-protein kinase STE11"/>
    <property type="match status" value="1"/>
</dbReference>
<dbReference type="EMBL" id="JARTCD010000008">
    <property type="protein sequence ID" value="KAJ8661440.1"/>
    <property type="molecule type" value="Genomic_DNA"/>
</dbReference>
<dbReference type="PANTHER" id="PTHR48016:SF48">
    <property type="entry name" value="SERINE_THREONINE-PROTEIN KINASE BCK1_SLK1_SSP31"/>
    <property type="match status" value="1"/>
</dbReference>
<dbReference type="InterPro" id="IPR050538">
    <property type="entry name" value="MAP_kinase_kinase_kinase"/>
</dbReference>
<feature type="region of interest" description="Disordered" evidence="7">
    <location>
        <begin position="308"/>
        <end position="355"/>
    </location>
</feature>
<feature type="compositionally biased region" description="Polar residues" evidence="7">
    <location>
        <begin position="911"/>
        <end position="920"/>
    </location>
</feature>
<feature type="region of interest" description="Disordered" evidence="7">
    <location>
        <begin position="665"/>
        <end position="730"/>
    </location>
</feature>
<feature type="compositionally biased region" description="Low complexity" evidence="7">
    <location>
        <begin position="182"/>
        <end position="216"/>
    </location>
</feature>
<feature type="region of interest" description="Disordered" evidence="7">
    <location>
        <begin position="109"/>
        <end position="150"/>
    </location>
</feature>
<evidence type="ECO:0000259" key="9">
    <source>
        <dbReference type="PROSITE" id="PS50105"/>
    </source>
</evidence>
<feature type="region of interest" description="Disordered" evidence="7">
    <location>
        <begin position="743"/>
        <end position="767"/>
    </location>
</feature>
<feature type="domain" description="Protein kinase" evidence="8">
    <location>
        <begin position="925"/>
        <end position="1189"/>
    </location>
</feature>
<evidence type="ECO:0000313" key="11">
    <source>
        <dbReference type="Proteomes" id="UP001234581"/>
    </source>
</evidence>
<dbReference type="GO" id="GO:0005524">
    <property type="term" value="F:ATP binding"/>
    <property type="evidence" value="ECO:0007669"/>
    <property type="project" value="UniProtKB-UniRule"/>
</dbReference>
<evidence type="ECO:0000256" key="2">
    <source>
        <dbReference type="ARBA" id="ARBA00022679"/>
    </source>
</evidence>
<dbReference type="SMART" id="SM00220">
    <property type="entry name" value="S_TKc"/>
    <property type="match status" value="1"/>
</dbReference>
<feature type="region of interest" description="Disordered" evidence="7">
    <location>
        <begin position="806"/>
        <end position="828"/>
    </location>
</feature>
<feature type="region of interest" description="Disordered" evidence="7">
    <location>
        <begin position="250"/>
        <end position="292"/>
    </location>
</feature>
<dbReference type="PROSITE" id="PS50011">
    <property type="entry name" value="PROTEIN_KINASE_DOM"/>
    <property type="match status" value="1"/>
</dbReference>
<dbReference type="InterPro" id="IPR029458">
    <property type="entry name" value="Ras-bd_By2"/>
</dbReference>
<dbReference type="PROSITE" id="PS00107">
    <property type="entry name" value="PROTEIN_KINASE_ATP"/>
    <property type="match status" value="1"/>
</dbReference>
<keyword evidence="3 6" id="KW-0547">Nucleotide-binding</keyword>
<keyword evidence="2" id="KW-0808">Transferase</keyword>
<feature type="region of interest" description="Disordered" evidence="7">
    <location>
        <begin position="590"/>
        <end position="615"/>
    </location>
</feature>
<comment type="similarity">
    <text evidence="1">Belongs to the protein kinase superfamily. STE Ser/Thr protein kinase family. MAP kinase kinase kinase subfamily.</text>
</comment>
<feature type="compositionally biased region" description="Low complexity" evidence="7">
    <location>
        <begin position="251"/>
        <end position="263"/>
    </location>
</feature>
<feature type="compositionally biased region" description="Basic residues" evidence="7">
    <location>
        <begin position="218"/>
        <end position="230"/>
    </location>
</feature>
<dbReference type="InterPro" id="IPR008271">
    <property type="entry name" value="Ser/Thr_kinase_AS"/>
</dbReference>
<name>A0AAD7VAS7_9FUNG</name>
<proteinExistence type="inferred from homology"/>
<feature type="region of interest" description="Disordered" evidence="7">
    <location>
        <begin position="868"/>
        <end position="920"/>
    </location>
</feature>
<dbReference type="PANTHER" id="PTHR48016">
    <property type="entry name" value="MAP KINASE KINASE KINASE SSK2-RELATED-RELATED"/>
    <property type="match status" value="1"/>
</dbReference>
<protein>
    <recommendedName>
        <fullName evidence="12">Pkinase-domain-containing protein</fullName>
    </recommendedName>
</protein>
<feature type="region of interest" description="Disordered" evidence="7">
    <location>
        <begin position="519"/>
        <end position="553"/>
    </location>
</feature>
<keyword evidence="4" id="KW-0418">Kinase</keyword>
<evidence type="ECO:0000256" key="4">
    <source>
        <dbReference type="ARBA" id="ARBA00022777"/>
    </source>
</evidence>
<dbReference type="FunFam" id="1.10.510.10:FF:000182">
    <property type="entry name" value="MAP kinase kinase kinase mkh1"/>
    <property type="match status" value="1"/>
</dbReference>
<dbReference type="AlphaFoldDB" id="A0AAD7VAS7"/>
<feature type="compositionally biased region" description="Low complexity" evidence="7">
    <location>
        <begin position="308"/>
        <end position="325"/>
    </location>
</feature>
<feature type="domain" description="SAM" evidence="9">
    <location>
        <begin position="25"/>
        <end position="91"/>
    </location>
</feature>
<evidence type="ECO:0000256" key="1">
    <source>
        <dbReference type="ARBA" id="ARBA00006529"/>
    </source>
</evidence>
<feature type="compositionally biased region" description="Low complexity" evidence="7">
    <location>
        <begin position="333"/>
        <end position="351"/>
    </location>
</feature>
<keyword evidence="5 6" id="KW-0067">ATP-binding</keyword>
<feature type="compositionally biased region" description="Low complexity" evidence="7">
    <location>
        <begin position="595"/>
        <end position="606"/>
    </location>
</feature>
<dbReference type="PROSITE" id="PS50105">
    <property type="entry name" value="SAM_DOMAIN"/>
    <property type="match status" value="1"/>
</dbReference>
<dbReference type="Pfam" id="PF00069">
    <property type="entry name" value="Pkinase"/>
    <property type="match status" value="1"/>
</dbReference>
<gene>
    <name evidence="10" type="ORF">O0I10_002706</name>
</gene>
<dbReference type="InterPro" id="IPR017441">
    <property type="entry name" value="Protein_kinase_ATP_BS"/>
</dbReference>
<sequence>MFKQIPPPSEDDLRACFGPDFAMEWDQARVTRWLQDHNWGHIADTFQEHGICGKEFFHISLAKLVEILPRRVTTYAERRRLLNDIRALGTPAAAHDGILTPTNISINTNVHQPYPNTEHNSFPTSANTPTSAHLASSSSPTTPLNHTSSSQYEIKDIGSGFSHLSCSRHSAGGTSASGGGLSSPSSIEFPSPVATSTVAATSSSSSSSTTPTATTARNGHHHRHHHHYHSPTRLYSPRSAISKIRNTFMHSTSTSSNNNNTSSCRMNAPENETLSTDASDNRPSTTTSRTPDRLNKFWAAYANWRSGGSSNASSSNTSSHSNNGNHYRKGQQQHHYQPQQGTSTLSSSSSSGALPEMNHNLVATKVPMTAHKRFSDTRIQVTGDRETWYSVVVTDIRDADTLKDRILQRMNLPLQHRDGYCYYHENGPDPEMALTSQDLLAICSIADHAANQRILVCAIKLDPGSCPVFEYPNNIMTNYPPAAAAATSHMNYNVDLHHSHLHPTTCTSTPLYGNATYSLSTPELGHSPSDTPSTPKGVVVGGSGGNQQGSSSPILLPDHAAAAAAAAAAHPNSKPFFLFANTSTAALPTTSYHQNSNSNNNNNTNNGYHHEPTGVQLSDPPAATTFPLDENAPSPAALQVRRASDHQIMTNTTAAVVVEPSISYDHHHHHHHATPTADNNARSSKEKRSNKLWTRRSEPMLNRRHLFNHVRPQQQEQQTPPPPSHTTTMDAVPKPAAQLWAVPPTKPPCHSPSSPRYPHHHHQGGNKKNAFWGERPPAEVVCQNMDQYFDNHDLDKEIIVEEDGVHSNNNSMATPQQQQQQQQQPVVRRLTHTKSIRVVAREASKKYNTARKIKEGGMLRRKSTKLWGQHLVEVKPARQQQRRRQDDMTTTPSPSSNGGSGDRNSMMFLDNNGSTTNGPNQSVQWIRGKLIGKGSFGRVYLAFNVATGEVIAVKQVEIPRTKSDRQDTRQLDMVDALYQEMYMLRDLDHDNIVQYLGYGRDHDVVNIFLEYVSGGSISSRLSLQGAFEEPLVRYFTRQIVAGLNYLHGRNILHRDIKAANILVEADGICKISDFGLSKKNDYDEVYDENSRMSLRGSIYWMAPEVVKNEPYSAKVDIWSLGCTVIEMFTGQRPWLTLNQIATLYNLGCQKSPTLPENISDIGKDFLTQCFIIDPNKRPTAATLLTHPFCQPDPTFRFTDYIDKGKV</sequence>
<dbReference type="RefSeq" id="XP_058346353.1">
    <property type="nucleotide sequence ID" value="XM_058482786.1"/>
</dbReference>
<dbReference type="GO" id="GO:0004709">
    <property type="term" value="F:MAP kinase kinase kinase activity"/>
    <property type="evidence" value="ECO:0007669"/>
    <property type="project" value="UniProtKB-ARBA"/>
</dbReference>
<accession>A0AAD7VAS7</accession>
<evidence type="ECO:0008006" key="12">
    <source>
        <dbReference type="Google" id="ProtNLM"/>
    </source>
</evidence>
<evidence type="ECO:0000256" key="5">
    <source>
        <dbReference type="ARBA" id="ARBA00022840"/>
    </source>
</evidence>
<feature type="compositionally biased region" description="Polar residues" evidence="7">
    <location>
        <begin position="806"/>
        <end position="815"/>
    </location>
</feature>
<dbReference type="Gene3D" id="1.10.510.10">
    <property type="entry name" value="Transferase(Phosphotransferase) domain 1"/>
    <property type="match status" value="1"/>
</dbReference>
<dbReference type="InterPro" id="IPR001660">
    <property type="entry name" value="SAM"/>
</dbReference>
<feature type="region of interest" description="Disordered" evidence="7">
    <location>
        <begin position="168"/>
        <end position="237"/>
    </location>
</feature>
<dbReference type="GeneID" id="83210122"/>
<dbReference type="Gene3D" id="1.10.150.50">
    <property type="entry name" value="Transcription Factor, Ets-1"/>
    <property type="match status" value="1"/>
</dbReference>
<dbReference type="SUPFAM" id="SSF56112">
    <property type="entry name" value="Protein kinase-like (PK-like)"/>
    <property type="match status" value="1"/>
</dbReference>
<dbReference type="InterPro" id="IPR000719">
    <property type="entry name" value="Prot_kinase_dom"/>
</dbReference>
<dbReference type="Pfam" id="PF14847">
    <property type="entry name" value="Ras_bdg_2"/>
    <property type="match status" value="1"/>
</dbReference>
<evidence type="ECO:0000259" key="8">
    <source>
        <dbReference type="PROSITE" id="PS50011"/>
    </source>
</evidence>
<dbReference type="Proteomes" id="UP001234581">
    <property type="component" value="Unassembled WGS sequence"/>
</dbReference>
<comment type="caution">
    <text evidence="10">The sequence shown here is derived from an EMBL/GenBank/DDBJ whole genome shotgun (WGS) entry which is preliminary data.</text>
</comment>